<evidence type="ECO:0000313" key="1">
    <source>
        <dbReference type="EMBL" id="TQL79257.1"/>
    </source>
</evidence>
<evidence type="ECO:0008006" key="3">
    <source>
        <dbReference type="Google" id="ProtNLM"/>
    </source>
</evidence>
<reference evidence="1 2" key="1">
    <citation type="submission" date="2019-06" db="EMBL/GenBank/DDBJ databases">
        <title>Sequencing the genomes of 1000 actinobacteria strains.</title>
        <authorList>
            <person name="Klenk H.-P."/>
        </authorList>
    </citation>
    <scope>NUCLEOTIDE SEQUENCE [LARGE SCALE GENOMIC DNA]</scope>
    <source>
        <strain evidence="1 2">DSM 45928</strain>
    </source>
</reference>
<accession>A0A543B354</accession>
<name>A0A543B354_9ACTN</name>
<dbReference type="Proteomes" id="UP000317043">
    <property type="component" value="Unassembled WGS sequence"/>
</dbReference>
<dbReference type="EMBL" id="VFOW01000001">
    <property type="protein sequence ID" value="TQL79257.1"/>
    <property type="molecule type" value="Genomic_DNA"/>
</dbReference>
<keyword evidence="2" id="KW-1185">Reference proteome</keyword>
<gene>
    <name evidence="1" type="ORF">FB566_4858</name>
</gene>
<evidence type="ECO:0000313" key="2">
    <source>
        <dbReference type="Proteomes" id="UP000317043"/>
    </source>
</evidence>
<dbReference type="RefSeq" id="WP_142044421.1">
    <property type="nucleotide sequence ID" value="NZ_JBHTGS010000002.1"/>
</dbReference>
<dbReference type="AlphaFoldDB" id="A0A543B354"/>
<organism evidence="1 2">
    <name type="scientific">Stackebrandtia endophytica</name>
    <dbReference type="NCBI Taxonomy" id="1496996"/>
    <lineage>
        <taxon>Bacteria</taxon>
        <taxon>Bacillati</taxon>
        <taxon>Actinomycetota</taxon>
        <taxon>Actinomycetes</taxon>
        <taxon>Glycomycetales</taxon>
        <taxon>Glycomycetaceae</taxon>
        <taxon>Stackebrandtia</taxon>
    </lineage>
</organism>
<dbReference type="OrthoDB" id="255198at2"/>
<dbReference type="SUPFAM" id="SSF53098">
    <property type="entry name" value="Ribonuclease H-like"/>
    <property type="match status" value="1"/>
</dbReference>
<comment type="caution">
    <text evidence="1">The sequence shown here is derived from an EMBL/GenBank/DDBJ whole genome shotgun (WGS) entry which is preliminary data.</text>
</comment>
<dbReference type="InParanoid" id="A0A543B354"/>
<proteinExistence type="predicted"/>
<sequence>MRISVSAWDPGYAETSERVGDANRAKVDLDVEVPATDWHPRTPDPTTTVPRVLLVDGVRRLDARVDIDVPGQAPAPGLCASYAAGVVVCDLAADSPNAQLAASRIERGLFSSVADADLSAGPVASYRARRVGANDPGDLINAVQERLTFLEVEVANAAQPGDADLLVLDGALRRREHLPRAVGFIKSHQRRYLTDSHSELVNRLQPGERTPIFEIRTNWRRRSWYLRLPGGGGGSWAGIARLEANPDLPIKDVTALADVSALMLPRLASVAHKDPRAPQNLTPIAGLERMLRAKLGDPRLLLRNLRRG</sequence>
<protein>
    <recommendedName>
        <fullName evidence="3">NurA domain-containing protein</fullName>
    </recommendedName>
</protein>
<dbReference type="InterPro" id="IPR012337">
    <property type="entry name" value="RNaseH-like_sf"/>
</dbReference>